<gene>
    <name evidence="1" type="ORF">B0H17DRAFT_1218381</name>
</gene>
<dbReference type="Proteomes" id="UP001221757">
    <property type="component" value="Unassembled WGS sequence"/>
</dbReference>
<organism evidence="1 2">
    <name type="scientific">Mycena rosella</name>
    <name type="common">Pink bonnet</name>
    <name type="synonym">Agaricus rosellus</name>
    <dbReference type="NCBI Taxonomy" id="1033263"/>
    <lineage>
        <taxon>Eukaryota</taxon>
        <taxon>Fungi</taxon>
        <taxon>Dikarya</taxon>
        <taxon>Basidiomycota</taxon>
        <taxon>Agaricomycotina</taxon>
        <taxon>Agaricomycetes</taxon>
        <taxon>Agaricomycetidae</taxon>
        <taxon>Agaricales</taxon>
        <taxon>Marasmiineae</taxon>
        <taxon>Mycenaceae</taxon>
        <taxon>Mycena</taxon>
    </lineage>
</organism>
<evidence type="ECO:0000313" key="1">
    <source>
        <dbReference type="EMBL" id="KAJ7628083.1"/>
    </source>
</evidence>
<sequence length="188" mass="20784">MSVADLQARIETRSTSALQRQLNAVRDPVSRLSLKISSAIFIQCLPSSSNPQPGARDISMMFLNICNVWTDISLSTPALWEAIHIKFPRAKGFVQLLGSWLSRARNHSLFLSLHGSFDEGAATVVRGYAQKLRSLEIQSDHRDCLDLFASMSDCFFGSAMLATVAVHDTAILSVWDLTHDFLLSNPTC</sequence>
<proteinExistence type="predicted"/>
<keyword evidence="2" id="KW-1185">Reference proteome</keyword>
<accession>A0AAD7BR43</accession>
<dbReference type="AlphaFoldDB" id="A0AAD7BR43"/>
<protein>
    <submittedName>
        <fullName evidence="1">Uncharacterized protein</fullName>
    </submittedName>
</protein>
<dbReference type="EMBL" id="JARKIE010000558">
    <property type="protein sequence ID" value="KAJ7628083.1"/>
    <property type="molecule type" value="Genomic_DNA"/>
</dbReference>
<comment type="caution">
    <text evidence="1">The sequence shown here is derived from an EMBL/GenBank/DDBJ whole genome shotgun (WGS) entry which is preliminary data.</text>
</comment>
<evidence type="ECO:0000313" key="2">
    <source>
        <dbReference type="Proteomes" id="UP001221757"/>
    </source>
</evidence>
<reference evidence="1" key="1">
    <citation type="submission" date="2023-03" db="EMBL/GenBank/DDBJ databases">
        <title>Massive genome expansion in bonnet fungi (Mycena s.s.) driven by repeated elements and novel gene families across ecological guilds.</title>
        <authorList>
            <consortium name="Lawrence Berkeley National Laboratory"/>
            <person name="Harder C.B."/>
            <person name="Miyauchi S."/>
            <person name="Viragh M."/>
            <person name="Kuo A."/>
            <person name="Thoen E."/>
            <person name="Andreopoulos B."/>
            <person name="Lu D."/>
            <person name="Skrede I."/>
            <person name="Drula E."/>
            <person name="Henrissat B."/>
            <person name="Morin E."/>
            <person name="Kohler A."/>
            <person name="Barry K."/>
            <person name="LaButti K."/>
            <person name="Morin E."/>
            <person name="Salamov A."/>
            <person name="Lipzen A."/>
            <person name="Mereny Z."/>
            <person name="Hegedus B."/>
            <person name="Baldrian P."/>
            <person name="Stursova M."/>
            <person name="Weitz H."/>
            <person name="Taylor A."/>
            <person name="Grigoriev I.V."/>
            <person name="Nagy L.G."/>
            <person name="Martin F."/>
            <person name="Kauserud H."/>
        </authorList>
    </citation>
    <scope>NUCLEOTIDE SEQUENCE</scope>
    <source>
        <strain evidence="1">CBHHK067</strain>
    </source>
</reference>
<name>A0AAD7BR43_MYCRO</name>